<organism evidence="3">
    <name type="scientific">Ananas comosus var. bracteatus</name>
    <name type="common">red pineapple</name>
    <dbReference type="NCBI Taxonomy" id="296719"/>
    <lineage>
        <taxon>Eukaryota</taxon>
        <taxon>Viridiplantae</taxon>
        <taxon>Streptophyta</taxon>
        <taxon>Embryophyta</taxon>
        <taxon>Tracheophyta</taxon>
        <taxon>Spermatophyta</taxon>
        <taxon>Magnoliopsida</taxon>
        <taxon>Liliopsida</taxon>
        <taxon>Poales</taxon>
        <taxon>Bromeliaceae</taxon>
        <taxon>Bromelioideae</taxon>
        <taxon>Ananas</taxon>
    </lineage>
</organism>
<evidence type="ECO:0000313" key="3">
    <source>
        <dbReference type="EMBL" id="CAD1840989.1"/>
    </source>
</evidence>
<comment type="similarity">
    <text evidence="1">Belongs to the senescence regulator S40 family.</text>
</comment>
<feature type="region of interest" description="Disordered" evidence="2">
    <location>
        <begin position="81"/>
        <end position="104"/>
    </location>
</feature>
<evidence type="ECO:0000256" key="2">
    <source>
        <dbReference type="SAM" id="MobiDB-lite"/>
    </source>
</evidence>
<protein>
    <recommendedName>
        <fullName evidence="4">Senescence regulator</fullName>
    </recommendedName>
</protein>
<dbReference type="PANTHER" id="PTHR33083:SF93">
    <property type="entry name" value="OS07G0516300 PROTEIN"/>
    <property type="match status" value="1"/>
</dbReference>
<dbReference type="GO" id="GO:0010150">
    <property type="term" value="P:leaf senescence"/>
    <property type="evidence" value="ECO:0007669"/>
    <property type="project" value="UniProtKB-ARBA"/>
</dbReference>
<dbReference type="AlphaFoldDB" id="A0A6V7QCS4"/>
<sequence length="157" mass="17433">MAKGRRYGADRLLVGTYGYGGGHVSGADLPDLGEEEVWSTAEPEEPWARPAEPEPTARRWAPREDRHVGGLSLAFEDGAPVRQPAWRRHANQPPAQEPETDRVHAEDEEWVPPHVYVAREHARGVAASVFEGVGRTLKGRDMSRVRDAVWSQTGFFG</sequence>
<dbReference type="Pfam" id="PF04520">
    <property type="entry name" value="Senescence_reg"/>
    <property type="match status" value="1"/>
</dbReference>
<accession>A0A6V7QCS4</accession>
<evidence type="ECO:0000256" key="1">
    <source>
        <dbReference type="ARBA" id="ARBA00034773"/>
    </source>
</evidence>
<name>A0A6V7QCS4_ANACO</name>
<proteinExistence type="inferred from homology"/>
<evidence type="ECO:0008006" key="4">
    <source>
        <dbReference type="Google" id="ProtNLM"/>
    </source>
</evidence>
<dbReference type="PANTHER" id="PTHR33083">
    <property type="entry name" value="EXPRESSED PROTEIN"/>
    <property type="match status" value="1"/>
</dbReference>
<gene>
    <name evidence="3" type="ORF">CB5_LOCUS24200</name>
</gene>
<reference evidence="3" key="1">
    <citation type="submission" date="2020-07" db="EMBL/GenBank/DDBJ databases">
        <authorList>
            <person name="Lin J."/>
        </authorList>
    </citation>
    <scope>NUCLEOTIDE SEQUENCE</scope>
</reference>
<dbReference type="InterPro" id="IPR007608">
    <property type="entry name" value="Senescence_reg_S40"/>
</dbReference>
<dbReference type="EMBL" id="LR862135">
    <property type="protein sequence ID" value="CAD1840989.1"/>
    <property type="molecule type" value="Genomic_DNA"/>
</dbReference>
<feature type="compositionally biased region" description="Acidic residues" evidence="2">
    <location>
        <begin position="35"/>
        <end position="45"/>
    </location>
</feature>
<feature type="region of interest" description="Disordered" evidence="2">
    <location>
        <begin position="35"/>
        <end position="63"/>
    </location>
</feature>
<feature type="compositionally biased region" description="Basic and acidic residues" evidence="2">
    <location>
        <begin position="51"/>
        <end position="63"/>
    </location>
</feature>